<evidence type="ECO:0000313" key="3">
    <source>
        <dbReference type="WBParaSite" id="maker-unitig_41775-snap-gene-0.1-mRNA-1"/>
    </source>
</evidence>
<dbReference type="InterPro" id="IPR036770">
    <property type="entry name" value="Ankyrin_rpt-contain_sf"/>
</dbReference>
<dbReference type="Pfam" id="PF13637">
    <property type="entry name" value="Ank_4"/>
    <property type="match status" value="1"/>
</dbReference>
<feature type="region of interest" description="Disordered" evidence="1">
    <location>
        <begin position="214"/>
        <end position="272"/>
    </location>
</feature>
<evidence type="ECO:0000256" key="1">
    <source>
        <dbReference type="SAM" id="MobiDB-lite"/>
    </source>
</evidence>
<sequence>MLPKQRLEWLRQRGPGSHCSSPATRSHYEMASQLLSSGANVNATTAFGRSPLHVAAAKNNGDIINPAAGERRLFMFRWQQRATSAEAAVSLIDVKEFQRSDFGLIRSWRDRRVAAGLPARRCRPPRSSGTAPATRRDGIGTGESSRPTPEELLTQRTSVWQGRFLRAVAARKEAQLERRKVIEGRAAGAREQERGQAEEELDQQLAQLTLRRPMLSHDGSAGGPGGHALPPIAGHDGQQADRKHPGQQAASVGRRSDSAILDPRLNALRASG</sequence>
<dbReference type="PANTHER" id="PTHR22677:SF4">
    <property type="entry name" value="USHER SYNDROME TYPE-1G PROTEIN-LIKE PROTEIN"/>
    <property type="match status" value="1"/>
</dbReference>
<name>A0A1I8FPW0_9PLAT</name>
<organism evidence="2 3">
    <name type="scientific">Macrostomum lignano</name>
    <dbReference type="NCBI Taxonomy" id="282301"/>
    <lineage>
        <taxon>Eukaryota</taxon>
        <taxon>Metazoa</taxon>
        <taxon>Spiralia</taxon>
        <taxon>Lophotrochozoa</taxon>
        <taxon>Platyhelminthes</taxon>
        <taxon>Rhabditophora</taxon>
        <taxon>Macrostomorpha</taxon>
        <taxon>Macrostomida</taxon>
        <taxon>Macrostomidae</taxon>
        <taxon>Macrostomum</taxon>
    </lineage>
</organism>
<protein>
    <submittedName>
        <fullName evidence="3">ANK_REP_REGION domain-containing protein</fullName>
    </submittedName>
</protein>
<dbReference type="AlphaFoldDB" id="A0A1I8FPW0"/>
<feature type="region of interest" description="Disordered" evidence="1">
    <location>
        <begin position="116"/>
        <end position="153"/>
    </location>
</feature>
<evidence type="ECO:0000313" key="2">
    <source>
        <dbReference type="Proteomes" id="UP000095280"/>
    </source>
</evidence>
<proteinExistence type="predicted"/>
<dbReference type="WBParaSite" id="maker-unitig_41775-snap-gene-0.1-mRNA-1">
    <property type="protein sequence ID" value="maker-unitig_41775-snap-gene-0.1-mRNA-1"/>
    <property type="gene ID" value="maker-unitig_41775-snap-gene-0.1"/>
</dbReference>
<dbReference type="Gene3D" id="1.25.40.20">
    <property type="entry name" value="Ankyrin repeat-containing domain"/>
    <property type="match status" value="1"/>
</dbReference>
<dbReference type="PANTHER" id="PTHR22677">
    <property type="entry name" value="ANKYRIN REPEAT DOMAIN-CONTAINING PROTEIN 60"/>
    <property type="match status" value="1"/>
</dbReference>
<accession>A0A1I8FPW0</accession>
<dbReference type="InterPro" id="IPR002110">
    <property type="entry name" value="Ankyrin_rpt"/>
</dbReference>
<keyword evidence="2" id="KW-1185">Reference proteome</keyword>
<dbReference type="Proteomes" id="UP000095280">
    <property type="component" value="Unplaced"/>
</dbReference>
<reference evidence="3" key="1">
    <citation type="submission" date="2016-11" db="UniProtKB">
        <authorList>
            <consortium name="WormBaseParasite"/>
        </authorList>
    </citation>
    <scope>IDENTIFICATION</scope>
</reference>
<dbReference type="SUPFAM" id="SSF48403">
    <property type="entry name" value="Ankyrin repeat"/>
    <property type="match status" value="1"/>
</dbReference>
<dbReference type="InterPro" id="IPR039323">
    <property type="entry name" value="ANKRD_45/46/60"/>
</dbReference>